<gene>
    <name evidence="4" type="ORF">BBN63_12625</name>
</gene>
<feature type="transmembrane region" description="Helical" evidence="2">
    <location>
        <begin position="64"/>
        <end position="81"/>
    </location>
</feature>
<dbReference type="EMBL" id="CP018047">
    <property type="protein sequence ID" value="AQU66956.1"/>
    <property type="molecule type" value="Genomic_DNA"/>
</dbReference>
<protein>
    <recommendedName>
        <fullName evidence="3">Tox-REase-5 domain-containing protein</fullName>
    </recommendedName>
</protein>
<feature type="transmembrane region" description="Helical" evidence="2">
    <location>
        <begin position="31"/>
        <end position="52"/>
    </location>
</feature>
<reference evidence="4 5" key="1">
    <citation type="submission" date="2016-11" db="EMBL/GenBank/DDBJ databases">
        <title>Complete genome sequence of Streptomyces niveus SCSIO 3406.</title>
        <authorList>
            <person name="Zhu Q."/>
            <person name="Cheng W."/>
            <person name="Song Y."/>
            <person name="Li Q."/>
            <person name="Ju J."/>
        </authorList>
    </citation>
    <scope>NUCLEOTIDE SEQUENCE [LARGE SCALE GENOMIC DNA]</scope>
    <source>
        <strain evidence="4 5">SCSIO 3406</strain>
    </source>
</reference>
<evidence type="ECO:0000313" key="4">
    <source>
        <dbReference type="EMBL" id="AQU66956.1"/>
    </source>
</evidence>
<feature type="compositionally biased region" description="Basic and acidic residues" evidence="1">
    <location>
        <begin position="600"/>
        <end position="609"/>
    </location>
</feature>
<dbReference type="RefSeq" id="WP_078075504.1">
    <property type="nucleotide sequence ID" value="NZ_CP018047.1"/>
</dbReference>
<feature type="region of interest" description="Disordered" evidence="1">
    <location>
        <begin position="454"/>
        <end position="484"/>
    </location>
</feature>
<feature type="compositionally biased region" description="Acidic residues" evidence="1">
    <location>
        <begin position="218"/>
        <end position="227"/>
    </location>
</feature>
<feature type="transmembrane region" description="Helical" evidence="2">
    <location>
        <begin position="118"/>
        <end position="134"/>
    </location>
</feature>
<feature type="transmembrane region" description="Helical" evidence="2">
    <location>
        <begin position="93"/>
        <end position="112"/>
    </location>
</feature>
<dbReference type="InterPro" id="IPR028904">
    <property type="entry name" value="Tox-REase-5_dom"/>
</dbReference>
<keyword evidence="2" id="KW-0812">Transmembrane</keyword>
<dbReference type="Proteomes" id="UP000189677">
    <property type="component" value="Chromosome"/>
</dbReference>
<name>A0A1U9QRS7_STRNV</name>
<feature type="compositionally biased region" description="Gly residues" evidence="1">
    <location>
        <begin position="498"/>
        <end position="512"/>
    </location>
</feature>
<dbReference type="OrthoDB" id="7057664at2"/>
<keyword evidence="5" id="KW-1185">Reference proteome</keyword>
<evidence type="ECO:0000256" key="2">
    <source>
        <dbReference type="SAM" id="Phobius"/>
    </source>
</evidence>
<feature type="compositionally biased region" description="Acidic residues" evidence="1">
    <location>
        <begin position="273"/>
        <end position="285"/>
    </location>
</feature>
<feature type="region of interest" description="Disordered" evidence="1">
    <location>
        <begin position="556"/>
        <end position="610"/>
    </location>
</feature>
<feature type="domain" description="Tox-REase-5" evidence="3">
    <location>
        <begin position="624"/>
        <end position="710"/>
    </location>
</feature>
<feature type="transmembrane region" description="Helical" evidence="2">
    <location>
        <begin position="170"/>
        <end position="192"/>
    </location>
</feature>
<keyword evidence="2" id="KW-0472">Membrane</keyword>
<organism evidence="4 5">
    <name type="scientific">Streptomyces niveus</name>
    <name type="common">Streptomyces spheroides</name>
    <dbReference type="NCBI Taxonomy" id="193462"/>
    <lineage>
        <taxon>Bacteria</taxon>
        <taxon>Bacillati</taxon>
        <taxon>Actinomycetota</taxon>
        <taxon>Actinomycetes</taxon>
        <taxon>Kitasatosporales</taxon>
        <taxon>Streptomycetaceae</taxon>
        <taxon>Streptomyces</taxon>
    </lineage>
</organism>
<keyword evidence="2" id="KW-1133">Transmembrane helix</keyword>
<feature type="region of interest" description="Disordered" evidence="1">
    <location>
        <begin position="498"/>
        <end position="523"/>
    </location>
</feature>
<evidence type="ECO:0000313" key="5">
    <source>
        <dbReference type="Proteomes" id="UP000189677"/>
    </source>
</evidence>
<feature type="compositionally biased region" description="Basic and acidic residues" evidence="1">
    <location>
        <begin position="561"/>
        <end position="578"/>
    </location>
</feature>
<proteinExistence type="predicted"/>
<dbReference type="KEGG" id="snw:BBN63_12625"/>
<dbReference type="Pfam" id="PF15648">
    <property type="entry name" value="Tox-REase-5"/>
    <property type="match status" value="1"/>
</dbReference>
<feature type="region of interest" description="Disordered" evidence="1">
    <location>
        <begin position="215"/>
        <end position="289"/>
    </location>
</feature>
<accession>A0A1U9QRS7</accession>
<sequence>MASYGGSPAYDGAWTPPDPSGRREMPQLLHVARWLIHALFGFTVLGGIGLLLSAAAADAADAELIGLTVWAAAPGTVGWLLSRRLWTGGVREWRALIAVQVWLVLGGISNITEGSFQGFTQLVLPVLILVFLWHPESREWLRLDVQRRAEHRPFSFARFIRWRSDGGQTALEYLGLFVLVAAIIVGLTASGVGGQISNGLRSAVCSITGAACPAGDGDSVEAGDGQDEAGRDPADPGDPGDPGGSRNDNGGTVPVGVETDEDRDEAAAGEPGWEGDEAAADNGDDGGEKAEDCGGWSFFSCAADRGGQVVKGLFVDGVWGDVTGVWDLVTDPGGTWDGLKDYGSSLGDKWSEDSKDAGDKWAKGDYLDALTDWGGASVNTVVTAGDDMFVGDEVRDRWNNGEKTRAVTDVVWNVGSIFIPGYNAAKVGGKLGKIGKLGKLGKLGKAADKAREAADRARKAAAKGDVKAADDAAKEAQKHADDAQKELAEKGCLISSGPIGGRLPGGPGGSGGPAAQRPSLTGGVNAAGRTEAVYRAGGVPVLLPFEKKCDGASQEEIDAAEQAKKDAADAQAAKREAGQKAVAKWKKPSWYGDLKNPRKGSKDLGDGKWKTKKSVAYGPAMERWMRFQEQVSGVKRGKEYAVKDPDTGRDVDFDGWDSAGQKYKEAKFGYGGKVRPDGTLEPAQATKWVEQARRQVRAANGKPVEWNFSNKQAADAAQKAFDDAEVDVDVVHTPWKP</sequence>
<dbReference type="AlphaFoldDB" id="A0A1U9QRS7"/>
<evidence type="ECO:0000256" key="1">
    <source>
        <dbReference type="SAM" id="MobiDB-lite"/>
    </source>
</evidence>
<evidence type="ECO:0000259" key="3">
    <source>
        <dbReference type="Pfam" id="PF15648"/>
    </source>
</evidence>